<organism evidence="4 5">
    <name type="scientific">Parabacteroides gordonii MS-1 = DSM 23371</name>
    <dbReference type="NCBI Taxonomy" id="1203610"/>
    <lineage>
        <taxon>Bacteria</taxon>
        <taxon>Pseudomonadati</taxon>
        <taxon>Bacteroidota</taxon>
        <taxon>Bacteroidia</taxon>
        <taxon>Bacteroidales</taxon>
        <taxon>Tannerellaceae</taxon>
        <taxon>Parabacteroides</taxon>
    </lineage>
</organism>
<evidence type="ECO:0000313" key="5">
    <source>
        <dbReference type="Proteomes" id="UP000033035"/>
    </source>
</evidence>
<keyword evidence="5" id="KW-1185">Reference proteome</keyword>
<name>A0A0F5JKU2_9BACT</name>
<dbReference type="AlphaFoldDB" id="A0A0F5JKU2"/>
<dbReference type="RefSeq" id="WP_028727089.1">
    <property type="nucleotide sequence ID" value="NZ_AUAE01000012.1"/>
</dbReference>
<feature type="signal peptide" evidence="1">
    <location>
        <begin position="1"/>
        <end position="25"/>
    </location>
</feature>
<dbReference type="InterPro" id="IPR038143">
    <property type="entry name" value="NigD-like_C_dom_sf"/>
</dbReference>
<evidence type="ECO:0008006" key="6">
    <source>
        <dbReference type="Google" id="ProtNLM"/>
    </source>
</evidence>
<proteinExistence type="predicted"/>
<comment type="caution">
    <text evidence="4">The sequence shown here is derived from an EMBL/GenBank/DDBJ whole genome shotgun (WGS) entry which is preliminary data.</text>
</comment>
<sequence length="247" mass="27489">MKAMKTLKTFLLVLGTILVSSTLYSCLDDDGYSLDKFSAGVATVKPLGNNSFYLQWDDSTSFWPAAGVTTPDFDVSKERRAFINFTLLGPGKDMNIEQDYVIRLNRIDTVLTKSIAEDLGDRNDEYYGKDPVTMKSVWIEDGYINFQFATYFEYGSKHFMNLVKMNDSGPYELEFRHNANGSTSGAEGWGLASFRLNSLPSTGGETVTMKIKYKTSSGDETIELKYKSGEAAGRAPVMGSENFQTTN</sequence>
<dbReference type="InterPro" id="IPR038179">
    <property type="entry name" value="NigD-like_N_sf"/>
</dbReference>
<evidence type="ECO:0000313" key="4">
    <source>
        <dbReference type="EMBL" id="KKB58408.1"/>
    </source>
</evidence>
<dbReference type="Pfam" id="PF12667">
    <property type="entry name" value="NigD_N"/>
    <property type="match status" value="1"/>
</dbReference>
<evidence type="ECO:0000259" key="2">
    <source>
        <dbReference type="Pfam" id="PF12667"/>
    </source>
</evidence>
<dbReference type="Gene3D" id="2.40.50.500">
    <property type="entry name" value="NigD-like N-terminal OB domain"/>
    <property type="match status" value="1"/>
</dbReference>
<keyword evidence="1" id="KW-0732">Signal</keyword>
<evidence type="ECO:0000256" key="1">
    <source>
        <dbReference type="SAM" id="SignalP"/>
    </source>
</evidence>
<dbReference type="Gene3D" id="2.60.40.2370">
    <property type="entry name" value="NigD-like, C-terminal beta sandwich domain"/>
    <property type="match status" value="1"/>
</dbReference>
<protein>
    <recommendedName>
        <fullName evidence="6">NigD-like C-terminal beta sandwich domain-containing protein</fullName>
    </recommendedName>
</protein>
<dbReference type="STRING" id="1203610.HMPREF1536_01284"/>
<dbReference type="Pfam" id="PF17415">
    <property type="entry name" value="NigD_C"/>
    <property type="match status" value="1"/>
</dbReference>
<feature type="chain" id="PRO_5002490182" description="NigD-like C-terminal beta sandwich domain-containing protein" evidence="1">
    <location>
        <begin position="26"/>
        <end position="247"/>
    </location>
</feature>
<gene>
    <name evidence="4" type="ORF">HMPREF1536_01284</name>
</gene>
<dbReference type="PATRIC" id="fig|1203610.3.peg.1313"/>
<dbReference type="InterPro" id="IPR035376">
    <property type="entry name" value="NigD_C"/>
</dbReference>
<evidence type="ECO:0000259" key="3">
    <source>
        <dbReference type="Pfam" id="PF17415"/>
    </source>
</evidence>
<feature type="domain" description="NigD-like N-terminal OB" evidence="2">
    <location>
        <begin position="41"/>
        <end position="110"/>
    </location>
</feature>
<dbReference type="HOGENOM" id="CLU_097801_0_0_10"/>
<dbReference type="PROSITE" id="PS51257">
    <property type="entry name" value="PROKAR_LIPOPROTEIN"/>
    <property type="match status" value="1"/>
</dbReference>
<dbReference type="Proteomes" id="UP000033035">
    <property type="component" value="Unassembled WGS sequence"/>
</dbReference>
<dbReference type="EMBL" id="AQHW01000009">
    <property type="protein sequence ID" value="KKB58408.1"/>
    <property type="molecule type" value="Genomic_DNA"/>
</dbReference>
<reference evidence="4 5" key="1">
    <citation type="submission" date="2013-04" db="EMBL/GenBank/DDBJ databases">
        <title>The Genome Sequence of Parabacteroides gordonii DSM 23371.</title>
        <authorList>
            <consortium name="The Broad Institute Genomics Platform"/>
            <person name="Earl A."/>
            <person name="Ward D."/>
            <person name="Feldgarden M."/>
            <person name="Gevers D."/>
            <person name="Martens E."/>
            <person name="Sakamoto M."/>
            <person name="Benno Y."/>
            <person name="Suzuki N."/>
            <person name="Matsunaga N."/>
            <person name="Koshihara K."/>
            <person name="Seki M."/>
            <person name="Komiya H."/>
            <person name="Walker B."/>
            <person name="Young S."/>
            <person name="Zeng Q."/>
            <person name="Gargeya S."/>
            <person name="Fitzgerald M."/>
            <person name="Haas B."/>
            <person name="Abouelleil A."/>
            <person name="Allen A.W."/>
            <person name="Alvarado L."/>
            <person name="Arachchi H.M."/>
            <person name="Berlin A.M."/>
            <person name="Chapman S.B."/>
            <person name="Gainer-Dewar J."/>
            <person name="Goldberg J."/>
            <person name="Griggs A."/>
            <person name="Gujja S."/>
            <person name="Hansen M."/>
            <person name="Howarth C."/>
            <person name="Imamovic A."/>
            <person name="Ireland A."/>
            <person name="Larimer J."/>
            <person name="McCowan C."/>
            <person name="Murphy C."/>
            <person name="Pearson M."/>
            <person name="Poon T.W."/>
            <person name="Priest M."/>
            <person name="Roberts A."/>
            <person name="Saif S."/>
            <person name="Shea T."/>
            <person name="Sisk P."/>
            <person name="Sykes S."/>
            <person name="Wortman J."/>
            <person name="Nusbaum C."/>
            <person name="Birren B."/>
        </authorList>
    </citation>
    <scope>NUCLEOTIDE SEQUENCE [LARGE SCALE GENOMIC DNA]</scope>
    <source>
        <strain evidence="4 5">MS-1</strain>
    </source>
</reference>
<dbReference type="InterPro" id="IPR024299">
    <property type="entry name" value="NigD-like_OB_dom"/>
</dbReference>
<accession>A0A0F5JKU2</accession>
<feature type="domain" description="NigD-like C-terminal" evidence="3">
    <location>
        <begin position="116"/>
        <end position="226"/>
    </location>
</feature>